<feature type="compositionally biased region" description="Basic and acidic residues" evidence="1">
    <location>
        <begin position="50"/>
        <end position="74"/>
    </location>
</feature>
<evidence type="ECO:0000313" key="3">
    <source>
        <dbReference type="Proteomes" id="UP001568698"/>
    </source>
</evidence>
<evidence type="ECO:0000313" key="2">
    <source>
        <dbReference type="EMBL" id="MEZ7198300.1"/>
    </source>
</evidence>
<protein>
    <submittedName>
        <fullName evidence="2">Uncharacterized protein</fullName>
    </submittedName>
</protein>
<reference evidence="2 3" key="1">
    <citation type="submission" date="2024-08" db="EMBL/GenBank/DDBJ databases">
        <title>Sulfate-reducing bacteria isolated from formation water of the oil field in Kazakhstan and description of Pseudodesulfovibrio sp.</title>
        <authorList>
            <person name="Bidzhieva S.K."/>
            <person name="Tourova T.P."/>
            <person name="Grouzdev D.S."/>
            <person name="Beletsky A.V."/>
            <person name="Sokolova D.S."/>
            <person name="Samigullina S.R."/>
            <person name="Poltaraus A.B."/>
            <person name="Avtukh A.N."/>
            <person name="Tereshina V.M."/>
            <person name="Zhaparov N.S."/>
            <person name="Mardanov A.V."/>
            <person name="Nazina T.N."/>
        </authorList>
    </citation>
    <scope>NUCLEOTIDE SEQUENCE [LARGE SCALE GENOMIC DNA]</scope>
    <source>
        <strain evidence="2 3">9FUS</strain>
    </source>
</reference>
<keyword evidence="3" id="KW-1185">Reference proteome</keyword>
<evidence type="ECO:0000256" key="1">
    <source>
        <dbReference type="SAM" id="MobiDB-lite"/>
    </source>
</evidence>
<name>A0ABV4K6P0_9BACT</name>
<dbReference type="Proteomes" id="UP001568698">
    <property type="component" value="Unassembled WGS sequence"/>
</dbReference>
<dbReference type="EMBL" id="JBGLYH010000061">
    <property type="protein sequence ID" value="MEZ7198300.1"/>
    <property type="molecule type" value="Genomic_DNA"/>
</dbReference>
<organism evidence="2 3">
    <name type="scientific">Pseudodesulfovibrio karagichevae</name>
    <dbReference type="NCBI Taxonomy" id="3239305"/>
    <lineage>
        <taxon>Bacteria</taxon>
        <taxon>Pseudomonadati</taxon>
        <taxon>Thermodesulfobacteriota</taxon>
        <taxon>Desulfovibrionia</taxon>
        <taxon>Desulfovibrionales</taxon>
        <taxon>Desulfovibrionaceae</taxon>
    </lineage>
</organism>
<accession>A0ABV4K6P0</accession>
<gene>
    <name evidence="2" type="ORF">AB6M95_16215</name>
</gene>
<proteinExistence type="predicted"/>
<dbReference type="RefSeq" id="WP_371387792.1">
    <property type="nucleotide sequence ID" value="NZ_JBGLYH010000061.1"/>
</dbReference>
<comment type="caution">
    <text evidence="2">The sequence shown here is derived from an EMBL/GenBank/DDBJ whole genome shotgun (WGS) entry which is preliminary data.</text>
</comment>
<sequence>MGNDASTQTLEQGMDLFSNVTDFLGGRIGGNKAASTAGDRAALLETDAAGDAHDLKRRSERDAAKFRGERERTRARGNAGWGGSGLDMSGSKALIRDADRLKDLQAEEDVLFDGERNAESRLRTARSQGNLLRIDEGLAPVRSTLSLGSKIYGRN</sequence>
<feature type="region of interest" description="Disordered" evidence="1">
    <location>
        <begin position="49"/>
        <end position="84"/>
    </location>
</feature>